<sequence length="248" mass="27487">MQPVVELREIEPGIATITMQDRVYKNTFSDDLVKGLAHAFLTVKETERYKAVILTGYDTYFASGGTQEALLAIFEGQLKFTDSNIYSLALECPVPVISAMQGHAIGGGFVIGLFADFVVMSRESVYTANFMKYGFTPGMGATYILPRKLGLSLGNEMLLSGSNYRGADLEKRGVPFAVLPRDQVMSHALELARQLAEKPRLSLVALKDHLVETMRAELPNYIAKEVAMHELTFHQTEVRDKILSLFGK</sequence>
<evidence type="ECO:0000256" key="2">
    <source>
        <dbReference type="RuleBase" id="RU003707"/>
    </source>
</evidence>
<dbReference type="CDD" id="cd06558">
    <property type="entry name" value="crotonase-like"/>
    <property type="match status" value="1"/>
</dbReference>
<dbReference type="AlphaFoldDB" id="A0A2Z4MPL4"/>
<gene>
    <name evidence="3" type="ORF">AB432_026990</name>
</gene>
<comment type="similarity">
    <text evidence="1 2">Belongs to the enoyl-CoA hydratase/isomerase family.</text>
</comment>
<dbReference type="RefSeq" id="WP_048034927.1">
    <property type="nucleotide sequence ID" value="NZ_CP030117.1"/>
</dbReference>
<dbReference type="Gene3D" id="6.20.390.20">
    <property type="match status" value="1"/>
</dbReference>
<dbReference type="GO" id="GO:0006635">
    <property type="term" value="P:fatty acid beta-oxidation"/>
    <property type="evidence" value="ECO:0007669"/>
    <property type="project" value="TreeGrafter"/>
</dbReference>
<name>A0A2Z4MPL4_BREBE</name>
<dbReference type="GO" id="GO:0003824">
    <property type="term" value="F:catalytic activity"/>
    <property type="evidence" value="ECO:0007669"/>
    <property type="project" value="InterPro"/>
</dbReference>
<dbReference type="PROSITE" id="PS00166">
    <property type="entry name" value="ENOYL_COA_HYDRATASE"/>
    <property type="match status" value="1"/>
</dbReference>
<dbReference type="InterPro" id="IPR001753">
    <property type="entry name" value="Enoyl-CoA_hydra/iso"/>
</dbReference>
<evidence type="ECO:0000313" key="4">
    <source>
        <dbReference type="Proteomes" id="UP000036061"/>
    </source>
</evidence>
<accession>A0A2Z4MPL4</accession>
<organism evidence="3 4">
    <name type="scientific">Brevibacillus brevis</name>
    <name type="common">Bacillus brevis</name>
    <dbReference type="NCBI Taxonomy" id="1393"/>
    <lineage>
        <taxon>Bacteria</taxon>
        <taxon>Bacillati</taxon>
        <taxon>Bacillota</taxon>
        <taxon>Bacilli</taxon>
        <taxon>Bacillales</taxon>
        <taxon>Paenibacillaceae</taxon>
        <taxon>Brevibacillus</taxon>
    </lineage>
</organism>
<dbReference type="EMBL" id="CP030117">
    <property type="protein sequence ID" value="AWX58464.1"/>
    <property type="molecule type" value="Genomic_DNA"/>
</dbReference>
<dbReference type="Pfam" id="PF00378">
    <property type="entry name" value="ECH_1"/>
    <property type="match status" value="1"/>
</dbReference>
<evidence type="ECO:0000313" key="3">
    <source>
        <dbReference type="EMBL" id="AWX58464.1"/>
    </source>
</evidence>
<reference evidence="3 4" key="1">
    <citation type="journal article" date="2015" name="Genome Announc.">
        <title>Draft Genome Sequence of Brevibacillus brevis DZQ7, a Plant Growth-Promoting Rhizobacterium with Broad-Spectrum Antimicrobial Activity.</title>
        <authorList>
            <person name="Hou Q."/>
            <person name="Wang C."/>
            <person name="Hou X."/>
            <person name="Xia Z."/>
            <person name="Ye J."/>
            <person name="Liu K."/>
            <person name="Liu H."/>
            <person name="Wang J."/>
            <person name="Guo H."/>
            <person name="Yu X."/>
            <person name="Yang Y."/>
            <person name="Du B."/>
            <person name="Ding Y."/>
        </authorList>
    </citation>
    <scope>NUCLEOTIDE SEQUENCE [LARGE SCALE GENOMIC DNA]</scope>
    <source>
        <strain evidence="3 4">DZQ7</strain>
    </source>
</reference>
<dbReference type="InterPro" id="IPR029045">
    <property type="entry name" value="ClpP/crotonase-like_dom_sf"/>
</dbReference>
<dbReference type="PANTHER" id="PTHR11941:SF133">
    <property type="entry name" value="1,2-EPOXYPHENYLACETYL-COA ISOMERASE"/>
    <property type="match status" value="1"/>
</dbReference>
<dbReference type="Gene3D" id="3.90.226.10">
    <property type="entry name" value="2-enoyl-CoA Hydratase, Chain A, domain 1"/>
    <property type="match status" value="1"/>
</dbReference>
<evidence type="ECO:0000256" key="1">
    <source>
        <dbReference type="ARBA" id="ARBA00005254"/>
    </source>
</evidence>
<dbReference type="SUPFAM" id="SSF52096">
    <property type="entry name" value="ClpP/crotonase"/>
    <property type="match status" value="1"/>
</dbReference>
<dbReference type="InterPro" id="IPR018376">
    <property type="entry name" value="Enoyl-CoA_hyd/isom_CS"/>
</dbReference>
<proteinExistence type="inferred from homology"/>
<dbReference type="PANTHER" id="PTHR11941">
    <property type="entry name" value="ENOYL-COA HYDRATASE-RELATED"/>
    <property type="match status" value="1"/>
</dbReference>
<protein>
    <submittedName>
        <fullName evidence="3">Enoyl-CoA hydratase</fullName>
    </submittedName>
</protein>
<dbReference type="NCBIfam" id="NF005496">
    <property type="entry name" value="PRK07110.1"/>
    <property type="match status" value="1"/>
</dbReference>
<dbReference type="Proteomes" id="UP000036061">
    <property type="component" value="Chromosome"/>
</dbReference>